<feature type="binding site" evidence="4">
    <location>
        <position position="158"/>
    </location>
    <ligand>
        <name>Mg(2+)</name>
        <dbReference type="ChEBI" id="CHEBI:18420"/>
    </ligand>
</feature>
<feature type="domain" description="Mandelate racemase/muconate lactonizing enzyme C-terminal" evidence="6">
    <location>
        <begin position="79"/>
        <end position="177"/>
    </location>
</feature>
<dbReference type="InterPro" id="IPR036849">
    <property type="entry name" value="Enolase-like_C_sf"/>
</dbReference>
<evidence type="ECO:0000256" key="1">
    <source>
        <dbReference type="ARBA" id="ARBA00022723"/>
    </source>
</evidence>
<evidence type="ECO:0000313" key="8">
    <source>
        <dbReference type="Proteomes" id="UP001595847"/>
    </source>
</evidence>
<dbReference type="Pfam" id="PF13378">
    <property type="entry name" value="MR_MLE_C"/>
    <property type="match status" value="1"/>
</dbReference>
<evidence type="ECO:0000256" key="2">
    <source>
        <dbReference type="ARBA" id="ARBA00022842"/>
    </source>
</evidence>
<feature type="active site" description="Proton acceptor" evidence="4">
    <location>
        <position position="205"/>
    </location>
</feature>
<dbReference type="InterPro" id="IPR010196">
    <property type="entry name" value="OSB_synthase_MenC1"/>
</dbReference>
<evidence type="ECO:0000313" key="7">
    <source>
        <dbReference type="EMBL" id="MFC3995873.1"/>
    </source>
</evidence>
<dbReference type="InterPro" id="IPR013342">
    <property type="entry name" value="Mandelate_racemase_C"/>
</dbReference>
<name>A0ABV8FKJ3_9ACTN</name>
<proteinExistence type="inferred from homology"/>
<comment type="cofactor">
    <cofactor evidence="4">
        <name>a divalent metal cation</name>
        <dbReference type="ChEBI" id="CHEBI:60240"/>
    </cofactor>
</comment>
<keyword evidence="8" id="KW-1185">Reference proteome</keyword>
<protein>
    <recommendedName>
        <fullName evidence="4">o-succinylbenzoate synthase</fullName>
        <shortName evidence="4">OSB synthase</shortName>
        <shortName evidence="4">OSBS</shortName>
        <ecNumber evidence="4">4.2.1.113</ecNumber>
    </recommendedName>
    <alternativeName>
        <fullName evidence="4">4-(2'-carboxyphenyl)-4-oxybutyric acid synthase</fullName>
    </alternativeName>
    <alternativeName>
        <fullName evidence="4">o-succinylbenzoic acid synthase</fullName>
    </alternativeName>
</protein>
<comment type="catalytic activity">
    <reaction evidence="4">
        <text>(1R,6R)-6-hydroxy-2-succinyl-cyclohexa-2,4-diene-1-carboxylate = 2-succinylbenzoate + H2O</text>
        <dbReference type="Rhea" id="RHEA:10196"/>
        <dbReference type="ChEBI" id="CHEBI:15377"/>
        <dbReference type="ChEBI" id="CHEBI:18325"/>
        <dbReference type="ChEBI" id="CHEBI:58689"/>
        <dbReference type="EC" id="4.2.1.113"/>
    </reaction>
</comment>
<dbReference type="InterPro" id="IPR029065">
    <property type="entry name" value="Enolase_C-like"/>
</dbReference>
<dbReference type="EMBL" id="JBHSBH010000005">
    <property type="protein sequence ID" value="MFC3995873.1"/>
    <property type="molecule type" value="Genomic_DNA"/>
</dbReference>
<evidence type="ECO:0000256" key="5">
    <source>
        <dbReference type="SAM" id="MobiDB-lite"/>
    </source>
</evidence>
<sequence>MDEAAAGRAFSIPMRTRFRGVTVREGLLVRGAAGWGEFSPFPEYGPRECARWWAACHEAAEEGWPLPLRDRVPVNATVPAVGPEQAARIVADAGCGTAKVKVAEAGQDPAEDIARVEAVRHAIGPGGRVRIDANGGWDVDTALRMLRELRGFDLEYVEQPCPTLEELAQVRRRAGVPVAADESIRRAEDPLRVRAAGAADIVVLKVQPLGGVRAALRVAEACGLPVVVSSAVESSVGLAAGVALAAALPELHYACGLGTMRLLAADVTADPLVPAGGYLPVRPVRVDEERLRAVEIDPATWRERMRMARAEFPSGNAGGGAGTGSAGPDGSGETAHTAQSGRNDGFSGGDRFRA</sequence>
<dbReference type="InterPro" id="IPR018110">
    <property type="entry name" value="Mandel_Rmase/mucon_lact_enz_CS"/>
</dbReference>
<comment type="similarity">
    <text evidence="4">Belongs to the mandelate racemase/muconate lactonizing enzyme family. MenC type 1 subfamily.</text>
</comment>
<evidence type="ECO:0000259" key="6">
    <source>
        <dbReference type="SMART" id="SM00922"/>
    </source>
</evidence>
<evidence type="ECO:0000256" key="4">
    <source>
        <dbReference type="HAMAP-Rule" id="MF_00470"/>
    </source>
</evidence>
<dbReference type="Pfam" id="PF18374">
    <property type="entry name" value="Enolase_like_N"/>
    <property type="match status" value="1"/>
</dbReference>
<accession>A0ABV8FKJ3</accession>
<dbReference type="RefSeq" id="WP_378531608.1">
    <property type="nucleotide sequence ID" value="NZ_JBHSBH010000005.1"/>
</dbReference>
<keyword evidence="3 4" id="KW-0456">Lyase</keyword>
<feature type="binding site" evidence="4">
    <location>
        <position position="132"/>
    </location>
    <ligand>
        <name>Mg(2+)</name>
        <dbReference type="ChEBI" id="CHEBI:18420"/>
    </ligand>
</feature>
<keyword evidence="2 4" id="KW-0460">Magnesium</keyword>
<keyword evidence="4" id="KW-0474">Menaquinone biosynthesis</keyword>
<dbReference type="CDD" id="cd03320">
    <property type="entry name" value="OSBS"/>
    <property type="match status" value="1"/>
</dbReference>
<comment type="pathway">
    <text evidence="4">Quinol/quinone metabolism; menaquinone biosynthesis.</text>
</comment>
<dbReference type="SFLD" id="SFLDF00009">
    <property type="entry name" value="o-succinylbenzoate_synthase"/>
    <property type="match status" value="1"/>
</dbReference>
<dbReference type="PANTHER" id="PTHR48073:SF2">
    <property type="entry name" value="O-SUCCINYLBENZOATE SYNTHASE"/>
    <property type="match status" value="1"/>
</dbReference>
<dbReference type="SUPFAM" id="SSF51604">
    <property type="entry name" value="Enolase C-terminal domain-like"/>
    <property type="match status" value="1"/>
</dbReference>
<dbReference type="SFLD" id="SFLDG00180">
    <property type="entry name" value="muconate_cycloisomerase"/>
    <property type="match status" value="1"/>
</dbReference>
<gene>
    <name evidence="4" type="primary">menC</name>
    <name evidence="7" type="ORF">ACFOVU_08110</name>
</gene>
<dbReference type="Proteomes" id="UP001595847">
    <property type="component" value="Unassembled WGS sequence"/>
</dbReference>
<reference evidence="8" key="1">
    <citation type="journal article" date="2019" name="Int. J. Syst. Evol. Microbiol.">
        <title>The Global Catalogue of Microorganisms (GCM) 10K type strain sequencing project: providing services to taxonomists for standard genome sequencing and annotation.</title>
        <authorList>
            <consortium name="The Broad Institute Genomics Platform"/>
            <consortium name="The Broad Institute Genome Sequencing Center for Infectious Disease"/>
            <person name="Wu L."/>
            <person name="Ma J."/>
        </authorList>
    </citation>
    <scope>NUCLEOTIDE SEQUENCE [LARGE SCALE GENOMIC DNA]</scope>
    <source>
        <strain evidence="8">TBRC 1826</strain>
    </source>
</reference>
<dbReference type="GO" id="GO:0043748">
    <property type="term" value="F:O-succinylbenzoate synthase activity"/>
    <property type="evidence" value="ECO:0007669"/>
    <property type="project" value="UniProtKB-EC"/>
</dbReference>
<feature type="binding site" evidence="4">
    <location>
        <position position="181"/>
    </location>
    <ligand>
        <name>Mg(2+)</name>
        <dbReference type="ChEBI" id="CHEBI:18420"/>
    </ligand>
</feature>
<comment type="pathway">
    <text evidence="4">Quinol/quinone metabolism; 1,4-dihydroxy-2-naphthoate biosynthesis; 1,4-dihydroxy-2-naphthoate from chorismate: step 4/7.</text>
</comment>
<evidence type="ECO:0000256" key="3">
    <source>
        <dbReference type="ARBA" id="ARBA00023239"/>
    </source>
</evidence>
<organism evidence="7 8">
    <name type="scientific">Nocardiopsis sediminis</name>
    <dbReference type="NCBI Taxonomy" id="1778267"/>
    <lineage>
        <taxon>Bacteria</taxon>
        <taxon>Bacillati</taxon>
        <taxon>Actinomycetota</taxon>
        <taxon>Actinomycetes</taxon>
        <taxon>Streptosporangiales</taxon>
        <taxon>Nocardiopsidaceae</taxon>
        <taxon>Nocardiopsis</taxon>
    </lineage>
</organism>
<feature type="compositionally biased region" description="Gly residues" evidence="5">
    <location>
        <begin position="316"/>
        <end position="330"/>
    </location>
</feature>
<keyword evidence="1 4" id="KW-0479">Metal-binding</keyword>
<dbReference type="Gene3D" id="3.20.20.120">
    <property type="entry name" value="Enolase-like C-terminal domain"/>
    <property type="match status" value="1"/>
</dbReference>
<dbReference type="SMART" id="SM00922">
    <property type="entry name" value="MR_MLE"/>
    <property type="match status" value="1"/>
</dbReference>
<feature type="active site" description="Proton donor" evidence="4">
    <location>
        <position position="101"/>
    </location>
</feature>
<dbReference type="SFLD" id="SFLDS00001">
    <property type="entry name" value="Enolase"/>
    <property type="match status" value="1"/>
</dbReference>
<dbReference type="HAMAP" id="MF_00470">
    <property type="entry name" value="MenC_1"/>
    <property type="match status" value="1"/>
</dbReference>
<dbReference type="NCBIfam" id="NF002782">
    <property type="entry name" value="PRK02901.1"/>
    <property type="match status" value="1"/>
</dbReference>
<feature type="region of interest" description="Disordered" evidence="5">
    <location>
        <begin position="312"/>
        <end position="354"/>
    </location>
</feature>
<dbReference type="EC" id="4.2.1.113" evidence="4"/>
<dbReference type="PANTHER" id="PTHR48073">
    <property type="entry name" value="O-SUCCINYLBENZOATE SYNTHASE-RELATED"/>
    <property type="match status" value="1"/>
</dbReference>
<comment type="function">
    <text evidence="4">Converts 2-succinyl-6-hydroxy-2,4-cyclohexadiene-1-carboxylate (SHCHC) to 2-succinylbenzoate (OSB).</text>
</comment>
<dbReference type="PROSITE" id="PS00909">
    <property type="entry name" value="MR_MLE_2"/>
    <property type="match status" value="1"/>
</dbReference>
<comment type="caution">
    <text evidence="7">The sequence shown here is derived from an EMBL/GenBank/DDBJ whole genome shotgun (WGS) entry which is preliminary data.</text>
</comment>